<gene>
    <name evidence="6" type="ORF">AVDCRST_MAG76-572</name>
</gene>
<feature type="active site" evidence="3">
    <location>
        <position position="247"/>
    </location>
</feature>
<evidence type="ECO:0000256" key="3">
    <source>
        <dbReference type="PROSITE-ProRule" id="PRU10007"/>
    </source>
</evidence>
<dbReference type="Pfam" id="PF00171">
    <property type="entry name" value="Aldedh"/>
    <property type="match status" value="1"/>
</dbReference>
<sequence length="478" mass="49863">MDEVGSLIDGLQVWGEGSFDDVDPSTGRRLAEVTESGAQVVDQAVAAARRAFEAGPWRRMATRERGRVLRSMGEAILAQREDLAVLESRDTGKPLSQARNDVDVAARYFEFYGSSVEALHGDTIPATPDTLAYTTREPLGVTAHIVPWNYPLQIGSRSVAPSLAVGNACVLKPAEEAPLTLFRLATLALEAGLPAGVLNVVNGTGAETGAALAGHPGIDHVSFTGSVEVGSLVAAAAAANVVPVSLELGGKSPNIVFADADLERTVTFVARSVLQNAGQTCSAGSRLLVHRSVHDDVVSAVVNAFGKVRIGPGVEDPDLGPLISDRQVERLQASLRDGLGSASLRQGGRRVGDPALAGGFFFEPTVVDRVDPESALFQQELFGPVLSVSPFEGEAEAVALANGTEYGLIAAVWTGDVGRAHRVAGALRCGQVYVNTYGAGGGVELPFGGMKKSGYGREKGFEALLGFCQTKTVAVHLG</sequence>
<dbReference type="AlphaFoldDB" id="A0A6J4HES9"/>
<dbReference type="EC" id="1.2.1.3" evidence="6"/>
<dbReference type="InterPro" id="IPR016160">
    <property type="entry name" value="Ald_DH_CS_CYS"/>
</dbReference>
<evidence type="ECO:0000259" key="5">
    <source>
        <dbReference type="Pfam" id="PF00171"/>
    </source>
</evidence>
<dbReference type="CDD" id="cd07109">
    <property type="entry name" value="ALDH_AAS00426"/>
    <property type="match status" value="1"/>
</dbReference>
<comment type="similarity">
    <text evidence="1 4">Belongs to the aldehyde dehydrogenase family.</text>
</comment>
<evidence type="ECO:0000256" key="4">
    <source>
        <dbReference type="RuleBase" id="RU003345"/>
    </source>
</evidence>
<dbReference type="GO" id="GO:0004029">
    <property type="term" value="F:aldehyde dehydrogenase (NAD+) activity"/>
    <property type="evidence" value="ECO:0007669"/>
    <property type="project" value="UniProtKB-EC"/>
</dbReference>
<dbReference type="PROSITE" id="PS00687">
    <property type="entry name" value="ALDEHYDE_DEHYDR_GLU"/>
    <property type="match status" value="1"/>
</dbReference>
<dbReference type="InterPro" id="IPR015590">
    <property type="entry name" value="Aldehyde_DH_dom"/>
</dbReference>
<dbReference type="EMBL" id="CADCSZ010000037">
    <property type="protein sequence ID" value="CAA9220128.1"/>
    <property type="molecule type" value="Genomic_DNA"/>
</dbReference>
<organism evidence="6">
    <name type="scientific">uncultured Acidimicrobiales bacterium</name>
    <dbReference type="NCBI Taxonomy" id="310071"/>
    <lineage>
        <taxon>Bacteria</taxon>
        <taxon>Bacillati</taxon>
        <taxon>Actinomycetota</taxon>
        <taxon>Acidimicrobiia</taxon>
        <taxon>Acidimicrobiales</taxon>
        <taxon>environmental samples</taxon>
    </lineage>
</organism>
<protein>
    <submittedName>
        <fullName evidence="6">Aldehyde dehydrogenase</fullName>
        <ecNumber evidence="6">1.2.1.3</ecNumber>
    </submittedName>
</protein>
<feature type="domain" description="Aldehyde dehydrogenase" evidence="5">
    <location>
        <begin position="18"/>
        <end position="473"/>
    </location>
</feature>
<dbReference type="Gene3D" id="3.40.605.10">
    <property type="entry name" value="Aldehyde Dehydrogenase, Chain A, domain 1"/>
    <property type="match status" value="1"/>
</dbReference>
<dbReference type="Gene3D" id="3.40.309.10">
    <property type="entry name" value="Aldehyde Dehydrogenase, Chain A, domain 2"/>
    <property type="match status" value="1"/>
</dbReference>
<accession>A0A6J4HES9</accession>
<dbReference type="PANTHER" id="PTHR11699">
    <property type="entry name" value="ALDEHYDE DEHYDROGENASE-RELATED"/>
    <property type="match status" value="1"/>
</dbReference>
<dbReference type="InterPro" id="IPR029510">
    <property type="entry name" value="Ald_DH_CS_GLU"/>
</dbReference>
<dbReference type="InterPro" id="IPR016161">
    <property type="entry name" value="Ald_DH/histidinol_DH"/>
</dbReference>
<dbReference type="SUPFAM" id="SSF53720">
    <property type="entry name" value="ALDH-like"/>
    <property type="match status" value="1"/>
</dbReference>
<dbReference type="InterPro" id="IPR016162">
    <property type="entry name" value="Ald_DH_N"/>
</dbReference>
<evidence type="ECO:0000256" key="2">
    <source>
        <dbReference type="ARBA" id="ARBA00023002"/>
    </source>
</evidence>
<dbReference type="PROSITE" id="PS00070">
    <property type="entry name" value="ALDEHYDE_DEHYDR_CYS"/>
    <property type="match status" value="1"/>
</dbReference>
<name>A0A6J4HES9_9ACTN</name>
<evidence type="ECO:0000256" key="1">
    <source>
        <dbReference type="ARBA" id="ARBA00009986"/>
    </source>
</evidence>
<dbReference type="FunFam" id="3.40.605.10:FF:000007">
    <property type="entry name" value="NAD/NADP-dependent betaine aldehyde dehydrogenase"/>
    <property type="match status" value="1"/>
</dbReference>
<dbReference type="InterPro" id="IPR016163">
    <property type="entry name" value="Ald_DH_C"/>
</dbReference>
<keyword evidence="2 4" id="KW-0560">Oxidoreductase</keyword>
<proteinExistence type="inferred from homology"/>
<evidence type="ECO:0000313" key="6">
    <source>
        <dbReference type="EMBL" id="CAA9220128.1"/>
    </source>
</evidence>
<reference evidence="6" key="1">
    <citation type="submission" date="2020-02" db="EMBL/GenBank/DDBJ databases">
        <authorList>
            <person name="Meier V. D."/>
        </authorList>
    </citation>
    <scope>NUCLEOTIDE SEQUENCE</scope>
    <source>
        <strain evidence="6">AVDCRST_MAG76</strain>
    </source>
</reference>